<dbReference type="InterPro" id="IPR012337">
    <property type="entry name" value="RNaseH-like_sf"/>
</dbReference>
<dbReference type="GO" id="GO:0005737">
    <property type="term" value="C:cytoplasm"/>
    <property type="evidence" value="ECO:0007669"/>
    <property type="project" value="UniProtKB-SubCell"/>
</dbReference>
<dbReference type="GO" id="GO:0003723">
    <property type="term" value="F:RNA binding"/>
    <property type="evidence" value="ECO:0007669"/>
    <property type="project" value="UniProtKB-UniRule"/>
</dbReference>
<gene>
    <name evidence="14 18" type="primary">rnhB</name>
    <name evidence="18" type="ORF">NO1_1159</name>
</gene>
<dbReference type="HAMAP" id="MF_00052_B">
    <property type="entry name" value="RNase_HII_B"/>
    <property type="match status" value="1"/>
</dbReference>
<protein>
    <recommendedName>
        <fullName evidence="7 14">Ribonuclease HII</fullName>
        <shortName evidence="14">RNase HII</shortName>
        <ecNumber evidence="6 14">3.1.26.4</ecNumber>
    </recommendedName>
</protein>
<dbReference type="Proteomes" id="UP000269352">
    <property type="component" value="Unassembled WGS sequence"/>
</dbReference>
<dbReference type="SUPFAM" id="SSF53098">
    <property type="entry name" value="Ribonuclease H-like"/>
    <property type="match status" value="1"/>
</dbReference>
<comment type="cofactor">
    <cofactor evidence="2">
        <name>Mg(2+)</name>
        <dbReference type="ChEBI" id="CHEBI:18420"/>
    </cofactor>
</comment>
<proteinExistence type="inferred from homology"/>
<evidence type="ECO:0000256" key="10">
    <source>
        <dbReference type="ARBA" id="ARBA00022723"/>
    </source>
</evidence>
<evidence type="ECO:0000313" key="18">
    <source>
        <dbReference type="EMBL" id="GBR73889.1"/>
    </source>
</evidence>
<dbReference type="GO" id="GO:0006298">
    <property type="term" value="P:mismatch repair"/>
    <property type="evidence" value="ECO:0007669"/>
    <property type="project" value="TreeGrafter"/>
</dbReference>
<reference evidence="18 19" key="1">
    <citation type="journal article" date="2019" name="ISME J.">
        <title>Genome analyses of uncultured TG2/ZB3 bacteria in 'Margulisbacteria' specifically attached to ectosymbiotic spirochetes of protists in the termite gut.</title>
        <authorList>
            <person name="Utami Y.D."/>
            <person name="Kuwahara H."/>
            <person name="Igai K."/>
            <person name="Murakami T."/>
            <person name="Sugaya K."/>
            <person name="Morikawa T."/>
            <person name="Nagura Y."/>
            <person name="Yuki M."/>
            <person name="Deevong P."/>
            <person name="Inoue T."/>
            <person name="Kihara K."/>
            <person name="Lo N."/>
            <person name="Yamada A."/>
            <person name="Ohkuma M."/>
            <person name="Hongoh Y."/>
        </authorList>
    </citation>
    <scope>NUCLEOTIDE SEQUENCE [LARGE SCALE GENOMIC DNA]</scope>
    <source>
        <strain evidence="18">NkOx7-01</strain>
    </source>
</reference>
<dbReference type="PANTHER" id="PTHR10954">
    <property type="entry name" value="RIBONUCLEASE H2 SUBUNIT A"/>
    <property type="match status" value="1"/>
</dbReference>
<keyword evidence="13 14" id="KW-0464">Manganese</keyword>
<comment type="function">
    <text evidence="3 14 16">Endonuclease that specifically degrades the RNA of RNA-DNA hybrids.</text>
</comment>
<evidence type="ECO:0000313" key="19">
    <source>
        <dbReference type="Proteomes" id="UP000269352"/>
    </source>
</evidence>
<comment type="subcellular location">
    <subcellularLocation>
        <location evidence="4 14">Cytoplasm</location>
    </subcellularLocation>
</comment>
<evidence type="ECO:0000256" key="8">
    <source>
        <dbReference type="ARBA" id="ARBA00022490"/>
    </source>
</evidence>
<organism evidence="18 19">
    <name type="scientific">Termititenax aidoneus</name>
    <dbReference type="NCBI Taxonomy" id="2218524"/>
    <lineage>
        <taxon>Bacteria</taxon>
        <taxon>Bacillati</taxon>
        <taxon>Candidatus Margulisiibacteriota</taxon>
        <taxon>Candidatus Termititenacia</taxon>
        <taxon>Candidatus Termititenacales</taxon>
        <taxon>Candidatus Termititenacaceae</taxon>
        <taxon>Candidatus Termititenax</taxon>
    </lineage>
</organism>
<dbReference type="EC" id="3.1.26.4" evidence="6 14"/>
<evidence type="ECO:0000256" key="13">
    <source>
        <dbReference type="ARBA" id="ARBA00023211"/>
    </source>
</evidence>
<dbReference type="AlphaFoldDB" id="A0A388TAZ7"/>
<feature type="domain" description="RNase H type-2" evidence="17">
    <location>
        <begin position="6"/>
        <end position="198"/>
    </location>
</feature>
<keyword evidence="11 14" id="KW-0255">Endonuclease</keyword>
<dbReference type="GO" id="GO:0032299">
    <property type="term" value="C:ribonuclease H2 complex"/>
    <property type="evidence" value="ECO:0007669"/>
    <property type="project" value="TreeGrafter"/>
</dbReference>
<evidence type="ECO:0000256" key="2">
    <source>
        <dbReference type="ARBA" id="ARBA00001946"/>
    </source>
</evidence>
<keyword evidence="19" id="KW-1185">Reference proteome</keyword>
<evidence type="ECO:0000256" key="11">
    <source>
        <dbReference type="ARBA" id="ARBA00022759"/>
    </source>
</evidence>
<dbReference type="CDD" id="cd07182">
    <property type="entry name" value="RNase_HII_bacteria_HII_like"/>
    <property type="match status" value="1"/>
</dbReference>
<feature type="binding site" evidence="14 15">
    <location>
        <position position="106"/>
    </location>
    <ligand>
        <name>a divalent metal cation</name>
        <dbReference type="ChEBI" id="CHEBI:60240"/>
    </ligand>
</feature>
<comment type="caution">
    <text evidence="18">The sequence shown here is derived from an EMBL/GenBank/DDBJ whole genome shotgun (WGS) entry which is preliminary data.</text>
</comment>
<comment type="similarity">
    <text evidence="5 14 16">Belongs to the RNase HII family.</text>
</comment>
<keyword evidence="10 14" id="KW-0479">Metal-binding</keyword>
<dbReference type="InterPro" id="IPR036397">
    <property type="entry name" value="RNaseH_sf"/>
</dbReference>
<evidence type="ECO:0000256" key="15">
    <source>
        <dbReference type="PROSITE-ProRule" id="PRU01319"/>
    </source>
</evidence>
<keyword evidence="12 14" id="KW-0378">Hydrolase</keyword>
<dbReference type="GO" id="GO:0043137">
    <property type="term" value="P:DNA replication, removal of RNA primer"/>
    <property type="evidence" value="ECO:0007669"/>
    <property type="project" value="TreeGrafter"/>
</dbReference>
<dbReference type="GO" id="GO:0030145">
    <property type="term" value="F:manganese ion binding"/>
    <property type="evidence" value="ECO:0007669"/>
    <property type="project" value="UniProtKB-UniRule"/>
</dbReference>
<evidence type="ECO:0000256" key="14">
    <source>
        <dbReference type="HAMAP-Rule" id="MF_00052"/>
    </source>
</evidence>
<dbReference type="PANTHER" id="PTHR10954:SF18">
    <property type="entry name" value="RIBONUCLEASE HII"/>
    <property type="match status" value="1"/>
</dbReference>
<evidence type="ECO:0000259" key="17">
    <source>
        <dbReference type="PROSITE" id="PS51975"/>
    </source>
</evidence>
<name>A0A388TAZ7_TERA1</name>
<feature type="binding site" evidence="14 15">
    <location>
        <position position="12"/>
    </location>
    <ligand>
        <name>a divalent metal cation</name>
        <dbReference type="ChEBI" id="CHEBI:60240"/>
    </ligand>
</feature>
<evidence type="ECO:0000256" key="16">
    <source>
        <dbReference type="RuleBase" id="RU003515"/>
    </source>
</evidence>
<keyword evidence="9 14" id="KW-0540">Nuclease</keyword>
<dbReference type="Pfam" id="PF01351">
    <property type="entry name" value="RNase_HII"/>
    <property type="match status" value="1"/>
</dbReference>
<accession>A0A388TAZ7</accession>
<evidence type="ECO:0000256" key="6">
    <source>
        <dbReference type="ARBA" id="ARBA00012180"/>
    </source>
</evidence>
<evidence type="ECO:0000256" key="5">
    <source>
        <dbReference type="ARBA" id="ARBA00007383"/>
    </source>
</evidence>
<evidence type="ECO:0000256" key="1">
    <source>
        <dbReference type="ARBA" id="ARBA00000077"/>
    </source>
</evidence>
<keyword evidence="8 14" id="KW-0963">Cytoplasm</keyword>
<comment type="cofactor">
    <cofactor evidence="14 15">
        <name>Mn(2+)</name>
        <dbReference type="ChEBI" id="CHEBI:29035"/>
    </cofactor>
    <cofactor evidence="14 15">
        <name>Mg(2+)</name>
        <dbReference type="ChEBI" id="CHEBI:18420"/>
    </cofactor>
    <text evidence="14 15">Manganese or magnesium. Binds 1 divalent metal ion per monomer in the absence of substrate. May bind a second metal ion after substrate binding.</text>
</comment>
<dbReference type="NCBIfam" id="NF000595">
    <property type="entry name" value="PRK00015.1-3"/>
    <property type="match status" value="1"/>
</dbReference>
<evidence type="ECO:0000256" key="7">
    <source>
        <dbReference type="ARBA" id="ARBA00019179"/>
    </source>
</evidence>
<evidence type="ECO:0000256" key="4">
    <source>
        <dbReference type="ARBA" id="ARBA00004496"/>
    </source>
</evidence>
<evidence type="ECO:0000256" key="3">
    <source>
        <dbReference type="ARBA" id="ARBA00004065"/>
    </source>
</evidence>
<feature type="binding site" evidence="14 15">
    <location>
        <position position="13"/>
    </location>
    <ligand>
        <name>a divalent metal cation</name>
        <dbReference type="ChEBI" id="CHEBI:60240"/>
    </ligand>
</feature>
<dbReference type="GO" id="GO:0004523">
    <property type="term" value="F:RNA-DNA hybrid ribonuclease activity"/>
    <property type="evidence" value="ECO:0007669"/>
    <property type="project" value="UniProtKB-UniRule"/>
</dbReference>
<dbReference type="Gene3D" id="3.30.420.10">
    <property type="entry name" value="Ribonuclease H-like superfamily/Ribonuclease H"/>
    <property type="match status" value="1"/>
</dbReference>
<dbReference type="InterPro" id="IPR001352">
    <property type="entry name" value="RNase_HII/HIII"/>
</dbReference>
<dbReference type="EMBL" id="BGZN01000023">
    <property type="protein sequence ID" value="GBR73889.1"/>
    <property type="molecule type" value="Genomic_DNA"/>
</dbReference>
<dbReference type="InterPro" id="IPR024567">
    <property type="entry name" value="RNase_HII/HIII_dom"/>
</dbReference>
<comment type="catalytic activity">
    <reaction evidence="1 14 15 16">
        <text>Endonucleolytic cleavage to 5'-phosphomonoester.</text>
        <dbReference type="EC" id="3.1.26.4"/>
    </reaction>
</comment>
<evidence type="ECO:0000256" key="9">
    <source>
        <dbReference type="ARBA" id="ARBA00022722"/>
    </source>
</evidence>
<sequence>MAQVFRLTAGIDEAGRGPLAGPVVAAAVLIPEGKGIPQLIKDSKKLSEKQREEMYAFITAHYLYGVGQADHTEIDRLNILQATFLAMRRAAAALQEKTPVELCLVDGNKTIPNLKIAQKAIVKGDAKIKEISAASIVAKVTRDRLMLKLHEEYPQYNFAENKGYCTDWHVSALRQYGRSPVHRRSFTYPGEIEQRSLF</sequence>
<evidence type="ECO:0000256" key="12">
    <source>
        <dbReference type="ARBA" id="ARBA00022801"/>
    </source>
</evidence>
<dbReference type="InterPro" id="IPR022898">
    <property type="entry name" value="RNase_HII"/>
</dbReference>
<dbReference type="PROSITE" id="PS51975">
    <property type="entry name" value="RNASE_H_2"/>
    <property type="match status" value="1"/>
</dbReference>